<dbReference type="Pfam" id="PF01345">
    <property type="entry name" value="DUF11"/>
    <property type="match status" value="1"/>
</dbReference>
<feature type="region of interest" description="Disordered" evidence="1">
    <location>
        <begin position="914"/>
        <end position="970"/>
    </location>
</feature>
<dbReference type="PANTHER" id="PTHR34819">
    <property type="entry name" value="LARGE CYSTEINE-RICH PERIPLASMIC PROTEIN OMCB"/>
    <property type="match status" value="1"/>
</dbReference>
<sequence>MKIMLALWLMLLATLAQALTPAGTVIMAQAEVVFFDVKNGQPVTLLSNQSSLAVAPVAAPVLEQNQNQIASPGQQVYFIHRLVNHGNTPDRFKVDAAMVEGKEPVLENLAVYEYKGALPAPDTPPLTETRTLRHDEFIELIVMATVPVAASIDDQFALTVSALSRLDGLTSSENVDTVTVGKGVVRLHAEVDKSRAKADELLTYTIHTQNVGNMQVPGRTLIVDGQEVYGIAIESILPVYTELNPDFTPVISPVQAKVIVFTENREWVSFDRWDKTTPVTRVGAIVHPDQLVIDDKRHLTFSVRIAKDTRKDTLIKQQAFISLDGTSAAKVYSNLVRTTVIADGNEPEDDIIIRFIEPADFTKTPKFTGNFYRAGQYYLKEDSGRPQFDVYLELEGGNFRVSKEVVDTVEVSVRSGLNDNIRVLLQETGSDTGLFRSQSPLRLFRNKQGGGQLCQSDSQQPDYSLPGSQCILQSEQNDTLTATVVDPLTDKRYQHTVDVSPQGRVFDSSNLSMVDGVYINLTDLHGEPAIDLETGQPWQGMVTGEDGQFDYPRLEPGRYFITASAPETFTAEPPYKFPSKVAPEKMPGMVINEASYGYGGMNGDKKPITGIEGSFVVDKHRRLAHFDVPLDPVAAASGLTLEKEAKQKEVAPGELVAYELKVKNNLDVKLYNLQINDRLPLGFKYMKGSARINGKQADDPEGGAGPELTFRIRTNPALDTNGEVTITYALKAGAGGIDGDGINRATATARRDVTGQTVSSNEAKAQVNVAMTGVLSDKGIIFGKLYVDKDCNSLQTPGEWPIGGVRLYMEDGTWVITDENGQYSLMGIRPGQHVLKVDPVTMPDGLTLKPIDNRNAAAGDSRFVDIAPGEMHRADFAAQCPTGDYQTVFDQIKARNESISGEWLLDDAAKYSRSQRSDKADNTGDLSHGVVRAPTNNNDNQKTTDANTASINARSSNTGSEQTNVQSSIKPASIPVPDEAVKQITREQAVNGDWLWPENAQADGRFMAVVRAGVEPLLYVNGEPVSHDRLGEQMLNSREQAQLMAWYGVVLEDGENQVEVKTTDMFGNERILASGIFTQSAAADSIAIKPAAETLAADDGRSLLPVTIKLLDKNGLPARGVYFVTLEASAGRWHETDIQDQEPGHQVRVDQGELTVNLRSGNTSGPVTLRASTGELKSDAQITQVAAPRPLIAAGLVELNAGHGRVNGALSELDSIKNGSSTDARAALFMKGEIAKDTQLTLSYDSKKAKDTELFRDTNPDDYYPITGDASQKGYEAQSRSKLYAKVEKDRSSIMWGDYQTDAHSSEHNLAKIQRNLNGVNAIYDNGDTRIHGFAARPENSHRTETLQPDGTAMNYRLQGAPIERHSETVVLEAFHPDNPGLVINSETMSRGSDYTLDEFSGYLKFSKPIHSRDDKGNVQRIRVSYDLRDGGEAYTVAGVRAEQTINEQMKVGASYTRNEHTTEGSDLSGAWVEYKPSEKTTIAVSAAHMTGKSPVNGSSDKSAVENVSGDAARVKLKHKWNSASETELTWARADEGYKNSASGISSGREETRLKHRQQLTDNTSLRAEAEVSQSLDNNGSSQGDSLGAYLDHKVGDGWKLSVGSRYIRQRNENDNDRYGTGQVGAEKSFKLLEKDASVKAEYEQALTNSRKRFALETNWKVHEKVSAYGRVERDENLSPVASGSDRNQFSVGVKSEWLPKTKTYSEYRMRGATDGKAMEWVNGADTSVTLTKGLTITPSLEVINTVSGKGNNDGVAVSMGVQDKRHANQRATGRIEYRNGKSQNYYGLDAAVARRLNLDWSGLVRTRFRLEQPKAEDASCREKHALTLGLARRPKQDNTQHGLYLYEWKKERGMNAADNRTVHLVSTHQNRQIDKDLTMSGRIGSKWVCTTLEDYQYNSQSWVSDARLTWNLNRRWDLDLRAGVLGVDGTDSLRWSAGAGIYYLVVRNLRVGAYYNVVGFSDKDLDSEKYNAEGVHLSMLFKFDESLFGWFTS</sequence>
<reference evidence="4" key="1">
    <citation type="submission" date="2022-10" db="EMBL/GenBank/DDBJ databases">
        <title>Completed Genome Sequence of two octocoral isolated bacterium, Endozoicomonas euniceicola EF212T and Endozoicomonas gorgoniicola PS125T.</title>
        <authorList>
            <person name="Chiou Y.-J."/>
            <person name="Chen Y.-H."/>
        </authorList>
    </citation>
    <scope>NUCLEOTIDE SEQUENCE</scope>
    <source>
        <strain evidence="4">EF212</strain>
    </source>
</reference>
<feature type="signal peptide" evidence="2">
    <location>
        <begin position="1"/>
        <end position="18"/>
    </location>
</feature>
<dbReference type="PANTHER" id="PTHR34819:SF5">
    <property type="entry name" value="CONSERVED REPEAT DOMAIN PROTEIN"/>
    <property type="match status" value="1"/>
</dbReference>
<evidence type="ECO:0000313" key="4">
    <source>
        <dbReference type="EMBL" id="UYM16808.1"/>
    </source>
</evidence>
<feature type="compositionally biased region" description="Polar residues" evidence="1">
    <location>
        <begin position="934"/>
        <end position="970"/>
    </location>
</feature>
<evidence type="ECO:0000256" key="2">
    <source>
        <dbReference type="SAM" id="SignalP"/>
    </source>
</evidence>
<evidence type="ECO:0000313" key="5">
    <source>
        <dbReference type="Proteomes" id="UP001163255"/>
    </source>
</evidence>
<dbReference type="InterPro" id="IPR013783">
    <property type="entry name" value="Ig-like_fold"/>
</dbReference>
<dbReference type="Proteomes" id="UP001163255">
    <property type="component" value="Chromosome"/>
</dbReference>
<keyword evidence="2" id="KW-0732">Signal</keyword>
<dbReference type="SUPFAM" id="SSF117074">
    <property type="entry name" value="Hypothetical protein PA1324"/>
    <property type="match status" value="1"/>
</dbReference>
<protein>
    <recommendedName>
        <fullName evidence="3">DUF11 domain-containing protein</fullName>
    </recommendedName>
</protein>
<dbReference type="RefSeq" id="WP_262599163.1">
    <property type="nucleotide sequence ID" value="NZ_CP103300.1"/>
</dbReference>
<gene>
    <name evidence="4" type="ORF">NX720_02460</name>
</gene>
<dbReference type="Gene3D" id="2.60.40.10">
    <property type="entry name" value="Immunoglobulins"/>
    <property type="match status" value="2"/>
</dbReference>
<proteinExistence type="predicted"/>
<evidence type="ECO:0000256" key="1">
    <source>
        <dbReference type="SAM" id="MobiDB-lite"/>
    </source>
</evidence>
<feature type="compositionally biased region" description="Polar residues" evidence="1">
    <location>
        <begin position="1560"/>
        <end position="1585"/>
    </location>
</feature>
<feature type="chain" id="PRO_5046289478" description="DUF11 domain-containing protein" evidence="2">
    <location>
        <begin position="19"/>
        <end position="1994"/>
    </location>
</feature>
<evidence type="ECO:0000259" key="3">
    <source>
        <dbReference type="Pfam" id="PF01345"/>
    </source>
</evidence>
<dbReference type="NCBIfam" id="TIGR01451">
    <property type="entry name" value="B_ant_repeat"/>
    <property type="match status" value="1"/>
</dbReference>
<dbReference type="InterPro" id="IPR051172">
    <property type="entry name" value="Chlamydia_OmcB"/>
</dbReference>
<dbReference type="InterPro" id="IPR047589">
    <property type="entry name" value="DUF11_rpt"/>
</dbReference>
<feature type="domain" description="DUF11" evidence="3">
    <location>
        <begin position="639"/>
        <end position="766"/>
    </location>
</feature>
<dbReference type="SUPFAM" id="SSF56935">
    <property type="entry name" value="Porins"/>
    <property type="match status" value="1"/>
</dbReference>
<organism evidence="4 5">
    <name type="scientific">Endozoicomonas euniceicola</name>
    <dbReference type="NCBI Taxonomy" id="1234143"/>
    <lineage>
        <taxon>Bacteria</taxon>
        <taxon>Pseudomonadati</taxon>
        <taxon>Pseudomonadota</taxon>
        <taxon>Gammaproteobacteria</taxon>
        <taxon>Oceanospirillales</taxon>
        <taxon>Endozoicomonadaceae</taxon>
        <taxon>Endozoicomonas</taxon>
    </lineage>
</organism>
<name>A0ABY6GVL0_9GAMM</name>
<keyword evidence="5" id="KW-1185">Reference proteome</keyword>
<dbReference type="EMBL" id="CP103300">
    <property type="protein sequence ID" value="UYM16808.1"/>
    <property type="molecule type" value="Genomic_DNA"/>
</dbReference>
<accession>A0ABY6GVL0</accession>
<dbReference type="InterPro" id="IPR001434">
    <property type="entry name" value="OmcB-like_DUF11"/>
</dbReference>
<feature type="region of interest" description="Disordered" evidence="1">
    <location>
        <begin position="1539"/>
        <end position="1589"/>
    </location>
</feature>